<dbReference type="Pfam" id="PF02635">
    <property type="entry name" value="DsrE"/>
    <property type="match status" value="1"/>
</dbReference>
<accession>A0ABX2ICY0</accession>
<sequence length="116" mass="12419">MNPDFHTSALVISSAGMGQGDATLCQRLLGNYLKTLAELETPPQSILFYAAGVKMARHDSACRAELDLLAKAGSRLVICRTCLDHYGLLDQVPATEIGNMLMIVEAQGVADKVISL</sequence>
<dbReference type="Proteomes" id="UP000778523">
    <property type="component" value="Unassembled WGS sequence"/>
</dbReference>
<proteinExistence type="predicted"/>
<dbReference type="Gene3D" id="3.40.1260.10">
    <property type="entry name" value="DsrEFH-like"/>
    <property type="match status" value="1"/>
</dbReference>
<gene>
    <name evidence="1" type="ORF">HJ583_003870</name>
</gene>
<name>A0ABX2ICY0_9RHOO</name>
<dbReference type="EMBL" id="JABCSC020000001">
    <property type="protein sequence ID" value="NSL54152.1"/>
    <property type="molecule type" value="Genomic_DNA"/>
</dbReference>
<reference evidence="1 2" key="1">
    <citation type="submission" date="2020-06" db="EMBL/GenBank/DDBJ databases">
        <title>Draft genome of Uliginosibacterium sp. IMCC34675.</title>
        <authorList>
            <person name="Song J."/>
        </authorList>
    </citation>
    <scope>NUCLEOTIDE SEQUENCE [LARGE SCALE GENOMIC DNA]</scope>
    <source>
        <strain evidence="1 2">IMCC34675</strain>
    </source>
</reference>
<evidence type="ECO:0000313" key="1">
    <source>
        <dbReference type="EMBL" id="NSL54152.1"/>
    </source>
</evidence>
<dbReference type="InterPro" id="IPR027396">
    <property type="entry name" value="DsrEFH-like"/>
</dbReference>
<dbReference type="InterPro" id="IPR003787">
    <property type="entry name" value="Sulphur_relay_DsrE/F-like"/>
</dbReference>
<protein>
    <submittedName>
        <fullName evidence="1">DsrE family protein</fullName>
    </submittedName>
</protein>
<keyword evidence="2" id="KW-1185">Reference proteome</keyword>
<organism evidence="1 2">
    <name type="scientific">Uliginosibacterium aquaticum</name>
    <dbReference type="NCBI Taxonomy" id="2731212"/>
    <lineage>
        <taxon>Bacteria</taxon>
        <taxon>Pseudomonadati</taxon>
        <taxon>Pseudomonadota</taxon>
        <taxon>Betaproteobacteria</taxon>
        <taxon>Rhodocyclales</taxon>
        <taxon>Zoogloeaceae</taxon>
        <taxon>Uliginosibacterium</taxon>
    </lineage>
</organism>
<evidence type="ECO:0000313" key="2">
    <source>
        <dbReference type="Proteomes" id="UP000778523"/>
    </source>
</evidence>
<comment type="caution">
    <text evidence="1">The sequence shown here is derived from an EMBL/GenBank/DDBJ whole genome shotgun (WGS) entry which is preliminary data.</text>
</comment>
<dbReference type="SUPFAM" id="SSF75169">
    <property type="entry name" value="DsrEFH-like"/>
    <property type="match status" value="1"/>
</dbReference>
<dbReference type="RefSeq" id="WP_170020629.1">
    <property type="nucleotide sequence ID" value="NZ_JABCSC020000001.1"/>
</dbReference>